<dbReference type="InterPro" id="IPR011249">
    <property type="entry name" value="Metalloenz_LuxS/M16"/>
</dbReference>
<evidence type="ECO:0000313" key="3">
    <source>
        <dbReference type="Proteomes" id="UP000679950"/>
    </source>
</evidence>
<dbReference type="Pfam" id="PF05193">
    <property type="entry name" value="Peptidase_M16_C"/>
    <property type="match status" value="1"/>
</dbReference>
<keyword evidence="3" id="KW-1185">Reference proteome</keyword>
<name>A0ABQ4KIJ2_9BACI</name>
<dbReference type="PANTHER" id="PTHR11851">
    <property type="entry name" value="METALLOPROTEASE"/>
    <property type="match status" value="1"/>
</dbReference>
<dbReference type="SUPFAM" id="SSF63411">
    <property type="entry name" value="LuxS/MPP-like metallohydrolase"/>
    <property type="match status" value="2"/>
</dbReference>
<dbReference type="NCBIfam" id="NF047422">
    <property type="entry name" value="YfmF_fam"/>
    <property type="match status" value="1"/>
</dbReference>
<accession>A0ABQ4KIJ2</accession>
<proteinExistence type="predicted"/>
<organism evidence="2 3">
    <name type="scientific">Lederbergia ruris</name>
    <dbReference type="NCBI Taxonomy" id="217495"/>
    <lineage>
        <taxon>Bacteria</taxon>
        <taxon>Bacillati</taxon>
        <taxon>Bacillota</taxon>
        <taxon>Bacilli</taxon>
        <taxon>Bacillales</taxon>
        <taxon>Bacillaceae</taxon>
        <taxon>Lederbergia</taxon>
    </lineage>
</organism>
<dbReference type="Gene3D" id="3.30.830.10">
    <property type="entry name" value="Metalloenzyme, LuxS/M16 peptidase-like"/>
    <property type="match status" value="2"/>
</dbReference>
<dbReference type="InterPro" id="IPR050361">
    <property type="entry name" value="MPP/UQCRC_Complex"/>
</dbReference>
<dbReference type="EMBL" id="BORB01000015">
    <property type="protein sequence ID" value="GIN57769.1"/>
    <property type="molecule type" value="Genomic_DNA"/>
</dbReference>
<feature type="domain" description="Peptidase M16 C-terminal" evidence="1">
    <location>
        <begin position="185"/>
        <end position="356"/>
    </location>
</feature>
<reference evidence="2 3" key="1">
    <citation type="submission" date="2021-03" db="EMBL/GenBank/DDBJ databases">
        <title>Antimicrobial resistance genes in bacteria isolated from Japanese honey, and their potential for conferring macrolide and lincosamide resistance in the American foulbrood pathogen Paenibacillus larvae.</title>
        <authorList>
            <person name="Okamoto M."/>
            <person name="Kumagai M."/>
            <person name="Kanamori H."/>
            <person name="Takamatsu D."/>
        </authorList>
    </citation>
    <scope>NUCLEOTIDE SEQUENCE [LARGE SCALE GENOMIC DNA]</scope>
    <source>
        <strain evidence="2 3">J8TS2</strain>
    </source>
</reference>
<gene>
    <name evidence="2" type="ORF">J8TS2_20880</name>
</gene>
<dbReference type="RefSeq" id="WP_158322156.1">
    <property type="nucleotide sequence ID" value="NZ_BORB01000015.1"/>
</dbReference>
<evidence type="ECO:0000259" key="1">
    <source>
        <dbReference type="Pfam" id="PF05193"/>
    </source>
</evidence>
<dbReference type="InterPro" id="IPR007863">
    <property type="entry name" value="Peptidase_M16_C"/>
</dbReference>
<sequence length="424" mass="49000">MEFEKEHIVKMNGFTLHMLQTEKYKTNTIVWKMKAPLQKETATLRALLPLVMQSSTKKYSTTGALRSYLDEFYGASFYADTSKKGEENIISFTLEIANEKYLQDKTPLLHKGVEFLTEVLLHPNVTNDQFDDKTMKKEKRGLKERIHSLYDDKMRYATVRLVEEMCKNEPYSIQPTGELNEIDGITGEQLYEYYQQALNEDQIDLYIIGDIQLSEVQNLFSVLSLSDRVMKQKNRPAKKDIEEINVVKEHQDLNQGKLNIGCRTNILLGDQEYYALQMFNGIFGGFAHSKLFINVREKESLAYYAASRIESHKGLLMIMSGIENQNYDKAVSIIKEQLEMMRLGEFTDKEIEQTKAVIKNELLETLDSPKGFIEVLYNNYIGDKNITLANWLERIQAVSKEEIIEVAKKIEMDTIYFLAGTEGE</sequence>
<evidence type="ECO:0000313" key="2">
    <source>
        <dbReference type="EMBL" id="GIN57769.1"/>
    </source>
</evidence>
<dbReference type="PANTHER" id="PTHR11851:SF186">
    <property type="entry name" value="INACTIVE METALLOPROTEASE YMFF-RELATED"/>
    <property type="match status" value="1"/>
</dbReference>
<dbReference type="Proteomes" id="UP000679950">
    <property type="component" value="Unassembled WGS sequence"/>
</dbReference>
<protein>
    <submittedName>
        <fullName evidence="2">Peptidase M16</fullName>
    </submittedName>
</protein>
<comment type="caution">
    <text evidence="2">The sequence shown here is derived from an EMBL/GenBank/DDBJ whole genome shotgun (WGS) entry which is preliminary data.</text>
</comment>